<evidence type="ECO:0000313" key="13">
    <source>
        <dbReference type="EMBL" id="ABM56731.1"/>
    </source>
</evidence>
<dbReference type="Gene3D" id="2.50.20.10">
    <property type="entry name" value="Lipoprotein localisation LolA/LolB/LppX"/>
    <property type="match status" value="1"/>
</dbReference>
<dbReference type="eggNOG" id="COG3017">
    <property type="taxonomic scope" value="Bacteria"/>
</dbReference>
<accession>A1WGH4</accession>
<evidence type="ECO:0000313" key="14">
    <source>
        <dbReference type="Proteomes" id="UP000000374"/>
    </source>
</evidence>
<dbReference type="KEGG" id="vei:Veis_0953"/>
<evidence type="ECO:0000256" key="12">
    <source>
        <dbReference type="ARBA" id="ARBA00023288"/>
    </source>
</evidence>
<sequence length="174" mass="18213">MRSAIALMRSAIVVLPLLLWLVGCAPPAPGARAQEDAWSGRIALQVQAQAQAQGEGQGQAAQAFSAMFELHGNADSGGLVLLNPLGQRLAQLDWKDGHAQLHSGQETRSSDSLDALLQDLTGAGTIPVAALFSWLKGIQATATGWQADLSGIADGRISARRDDPAATLRIALTR</sequence>
<evidence type="ECO:0000256" key="10">
    <source>
        <dbReference type="ARBA" id="ARBA00023186"/>
    </source>
</evidence>
<organism evidence="13 14">
    <name type="scientific">Verminephrobacter eiseniae (strain EF01-2)</name>
    <dbReference type="NCBI Taxonomy" id="391735"/>
    <lineage>
        <taxon>Bacteria</taxon>
        <taxon>Pseudomonadati</taxon>
        <taxon>Pseudomonadota</taxon>
        <taxon>Betaproteobacteria</taxon>
        <taxon>Burkholderiales</taxon>
        <taxon>Comamonadaceae</taxon>
        <taxon>Verminephrobacter</taxon>
    </lineage>
</organism>
<dbReference type="GO" id="GO:0009279">
    <property type="term" value="C:cell outer membrane"/>
    <property type="evidence" value="ECO:0007669"/>
    <property type="project" value="UniProtKB-SubCell"/>
</dbReference>
<dbReference type="PROSITE" id="PS51257">
    <property type="entry name" value="PROKAR_LIPOPROTEIN"/>
    <property type="match status" value="1"/>
</dbReference>
<evidence type="ECO:0000256" key="2">
    <source>
        <dbReference type="ARBA" id="ARBA00009696"/>
    </source>
</evidence>
<dbReference type="InterPro" id="IPR004565">
    <property type="entry name" value="OM_lipoprot_LolB"/>
</dbReference>
<dbReference type="STRING" id="391735.Veis_0953"/>
<dbReference type="RefSeq" id="WP_011808744.1">
    <property type="nucleotide sequence ID" value="NC_008786.1"/>
</dbReference>
<comment type="similarity">
    <text evidence="2">Belongs to the LolB family.</text>
</comment>
<dbReference type="OrthoDB" id="5296388at2"/>
<dbReference type="Pfam" id="PF03550">
    <property type="entry name" value="LolB"/>
    <property type="match status" value="1"/>
</dbReference>
<dbReference type="EMBL" id="CP000542">
    <property type="protein sequence ID" value="ABM56731.1"/>
    <property type="molecule type" value="Genomic_DNA"/>
</dbReference>
<evidence type="ECO:0000256" key="9">
    <source>
        <dbReference type="ARBA" id="ARBA00023139"/>
    </source>
</evidence>
<reference evidence="14" key="1">
    <citation type="submission" date="2006-12" db="EMBL/GenBank/DDBJ databases">
        <title>Complete sequence of chromosome 1 of Verminephrobacter eiseniae EF01-2.</title>
        <authorList>
            <person name="Copeland A."/>
            <person name="Lucas S."/>
            <person name="Lapidus A."/>
            <person name="Barry K."/>
            <person name="Detter J.C."/>
            <person name="Glavina del Rio T."/>
            <person name="Dalin E."/>
            <person name="Tice H."/>
            <person name="Pitluck S."/>
            <person name="Chertkov O."/>
            <person name="Brettin T."/>
            <person name="Bruce D."/>
            <person name="Han C."/>
            <person name="Tapia R."/>
            <person name="Gilna P."/>
            <person name="Schmutz J."/>
            <person name="Larimer F."/>
            <person name="Land M."/>
            <person name="Hauser L."/>
            <person name="Kyrpides N."/>
            <person name="Kim E."/>
            <person name="Stahl D."/>
            <person name="Richardson P."/>
        </authorList>
    </citation>
    <scope>NUCLEOTIDE SEQUENCE [LARGE SCALE GENOMIC DNA]</scope>
    <source>
        <strain evidence="14">EF01-2</strain>
    </source>
</reference>
<keyword evidence="8" id="KW-0472">Membrane</keyword>
<keyword evidence="11" id="KW-0998">Cell outer membrane</keyword>
<gene>
    <name evidence="13" type="ordered locus">Veis_0953</name>
</gene>
<proteinExistence type="inferred from homology"/>
<dbReference type="GeneID" id="76459634"/>
<keyword evidence="7" id="KW-0653">Protein transport</keyword>
<evidence type="ECO:0000256" key="4">
    <source>
        <dbReference type="ARBA" id="ARBA00016202"/>
    </source>
</evidence>
<dbReference type="GO" id="GO:0015031">
    <property type="term" value="P:protein transport"/>
    <property type="evidence" value="ECO:0007669"/>
    <property type="project" value="UniProtKB-KW"/>
</dbReference>
<comment type="subunit">
    <text evidence="3">Monomer.</text>
</comment>
<evidence type="ECO:0000256" key="3">
    <source>
        <dbReference type="ARBA" id="ARBA00011245"/>
    </source>
</evidence>
<evidence type="ECO:0000256" key="6">
    <source>
        <dbReference type="ARBA" id="ARBA00022729"/>
    </source>
</evidence>
<keyword evidence="6" id="KW-0732">Signal</keyword>
<dbReference type="HOGENOM" id="CLU_092816_4_0_4"/>
<keyword evidence="12 13" id="KW-0449">Lipoprotein</keyword>
<keyword evidence="9" id="KW-0564">Palmitate</keyword>
<dbReference type="SUPFAM" id="SSF89392">
    <property type="entry name" value="Prokaryotic lipoproteins and lipoprotein localization factors"/>
    <property type="match status" value="1"/>
</dbReference>
<evidence type="ECO:0000256" key="1">
    <source>
        <dbReference type="ARBA" id="ARBA00004459"/>
    </source>
</evidence>
<keyword evidence="14" id="KW-1185">Reference proteome</keyword>
<dbReference type="AlphaFoldDB" id="A1WGH4"/>
<protein>
    <recommendedName>
        <fullName evidence="4">Outer-membrane lipoprotein LolB</fullName>
    </recommendedName>
</protein>
<evidence type="ECO:0000256" key="8">
    <source>
        <dbReference type="ARBA" id="ARBA00023136"/>
    </source>
</evidence>
<dbReference type="Proteomes" id="UP000000374">
    <property type="component" value="Chromosome"/>
</dbReference>
<dbReference type="InterPro" id="IPR029046">
    <property type="entry name" value="LolA/LolB/LppX"/>
</dbReference>
<keyword evidence="10" id="KW-0143">Chaperone</keyword>
<keyword evidence="5" id="KW-0813">Transport</keyword>
<name>A1WGH4_VEREI</name>
<evidence type="ECO:0000256" key="7">
    <source>
        <dbReference type="ARBA" id="ARBA00022927"/>
    </source>
</evidence>
<comment type="subcellular location">
    <subcellularLocation>
        <location evidence="1">Cell outer membrane</location>
        <topology evidence="1">Lipid-anchor</topology>
    </subcellularLocation>
</comment>
<evidence type="ECO:0000256" key="5">
    <source>
        <dbReference type="ARBA" id="ARBA00022448"/>
    </source>
</evidence>
<evidence type="ECO:0000256" key="11">
    <source>
        <dbReference type="ARBA" id="ARBA00023237"/>
    </source>
</evidence>